<feature type="transmembrane region" description="Helical" evidence="2">
    <location>
        <begin position="79"/>
        <end position="99"/>
    </location>
</feature>
<evidence type="ECO:0000256" key="1">
    <source>
        <dbReference type="SAM" id="MobiDB-lite"/>
    </source>
</evidence>
<feature type="region of interest" description="Disordered" evidence="1">
    <location>
        <begin position="1"/>
        <end position="39"/>
    </location>
</feature>
<reference evidence="3" key="2">
    <citation type="submission" date="2023-05" db="EMBL/GenBank/DDBJ databases">
        <authorList>
            <person name="Schelkunov M.I."/>
        </authorList>
    </citation>
    <scope>NUCLEOTIDE SEQUENCE</scope>
    <source>
        <strain evidence="3">Hsosn_3</strain>
        <tissue evidence="3">Leaf</tissue>
    </source>
</reference>
<comment type="caution">
    <text evidence="3">The sequence shown here is derived from an EMBL/GenBank/DDBJ whole genome shotgun (WGS) entry which is preliminary data.</text>
</comment>
<keyword evidence="2" id="KW-0812">Transmembrane</keyword>
<reference evidence="3" key="1">
    <citation type="submission" date="2023-02" db="EMBL/GenBank/DDBJ databases">
        <title>Genome of toxic invasive species Heracleum sosnowskyi carries increased number of genes despite the absence of recent whole-genome duplications.</title>
        <authorList>
            <person name="Schelkunov M."/>
            <person name="Shtratnikova V."/>
            <person name="Makarenko M."/>
            <person name="Klepikova A."/>
            <person name="Omelchenko D."/>
            <person name="Novikova G."/>
            <person name="Obukhova E."/>
            <person name="Bogdanov V."/>
            <person name="Penin A."/>
            <person name="Logacheva M."/>
        </authorList>
    </citation>
    <scope>NUCLEOTIDE SEQUENCE</scope>
    <source>
        <strain evidence="3">Hsosn_3</strain>
        <tissue evidence="3">Leaf</tissue>
    </source>
</reference>
<protein>
    <submittedName>
        <fullName evidence="3">Uncharacterized protein</fullName>
    </submittedName>
</protein>
<evidence type="ECO:0000256" key="2">
    <source>
        <dbReference type="SAM" id="Phobius"/>
    </source>
</evidence>
<dbReference type="Proteomes" id="UP001237642">
    <property type="component" value="Unassembled WGS sequence"/>
</dbReference>
<dbReference type="EMBL" id="JAUIZM010000005">
    <property type="protein sequence ID" value="KAK1384178.1"/>
    <property type="molecule type" value="Genomic_DNA"/>
</dbReference>
<dbReference type="AlphaFoldDB" id="A0AAD8IGS4"/>
<evidence type="ECO:0000313" key="4">
    <source>
        <dbReference type="Proteomes" id="UP001237642"/>
    </source>
</evidence>
<proteinExistence type="predicted"/>
<gene>
    <name evidence="3" type="ORF">POM88_021913</name>
</gene>
<sequence length="103" mass="11121">MGHEVDLELTFSTSATPEVKSTDSTPGVSAPRTPRIKASAPISIPSPYIVSAPASQAQTPSGKGARTPGWSRAMTPRTWAIILLTLAFIWQLYTLYLLVQLHD</sequence>
<keyword evidence="2" id="KW-1133">Transmembrane helix</keyword>
<evidence type="ECO:0000313" key="3">
    <source>
        <dbReference type="EMBL" id="KAK1384178.1"/>
    </source>
</evidence>
<keyword evidence="2" id="KW-0472">Membrane</keyword>
<accession>A0AAD8IGS4</accession>
<name>A0AAD8IGS4_9APIA</name>
<organism evidence="3 4">
    <name type="scientific">Heracleum sosnowskyi</name>
    <dbReference type="NCBI Taxonomy" id="360622"/>
    <lineage>
        <taxon>Eukaryota</taxon>
        <taxon>Viridiplantae</taxon>
        <taxon>Streptophyta</taxon>
        <taxon>Embryophyta</taxon>
        <taxon>Tracheophyta</taxon>
        <taxon>Spermatophyta</taxon>
        <taxon>Magnoliopsida</taxon>
        <taxon>eudicotyledons</taxon>
        <taxon>Gunneridae</taxon>
        <taxon>Pentapetalae</taxon>
        <taxon>asterids</taxon>
        <taxon>campanulids</taxon>
        <taxon>Apiales</taxon>
        <taxon>Apiaceae</taxon>
        <taxon>Apioideae</taxon>
        <taxon>apioid superclade</taxon>
        <taxon>Tordylieae</taxon>
        <taxon>Tordyliinae</taxon>
        <taxon>Heracleum</taxon>
    </lineage>
</organism>
<keyword evidence="4" id="KW-1185">Reference proteome</keyword>